<dbReference type="InterPro" id="IPR024072">
    <property type="entry name" value="DHFR-like_dom_sf"/>
</dbReference>
<dbReference type="EMBL" id="AP009152">
    <property type="protein sequence ID" value="BAG28915.1"/>
    <property type="molecule type" value="Genomic_DNA"/>
</dbReference>
<organism evidence="9 10">
    <name type="scientific">Kocuria rhizophila (strain ATCC 9341 / DSM 348 / NBRC 103217 / DC2201)</name>
    <dbReference type="NCBI Taxonomy" id="378753"/>
    <lineage>
        <taxon>Bacteria</taxon>
        <taxon>Bacillati</taxon>
        <taxon>Actinomycetota</taxon>
        <taxon>Actinomycetes</taxon>
        <taxon>Micrococcales</taxon>
        <taxon>Micrococcaceae</taxon>
        <taxon>Kocuria</taxon>
    </lineage>
</organism>
<keyword evidence="4" id="KW-0554">One-carbon metabolism</keyword>
<dbReference type="GO" id="GO:0046654">
    <property type="term" value="P:tetrahydrofolate biosynthetic process"/>
    <property type="evidence" value="ECO:0007669"/>
    <property type="project" value="UniProtKB-UniPathway"/>
</dbReference>
<dbReference type="EC" id="1.5.1.3" evidence="3"/>
<dbReference type="InterPro" id="IPR012259">
    <property type="entry name" value="DHFR"/>
</dbReference>
<evidence type="ECO:0000256" key="1">
    <source>
        <dbReference type="ARBA" id="ARBA00004903"/>
    </source>
</evidence>
<comment type="similarity">
    <text evidence="2 7">Belongs to the dihydrofolate reductase family.</text>
</comment>
<keyword evidence="6 9" id="KW-0560">Oxidoreductase</keyword>
<dbReference type="UniPathway" id="UPA00077">
    <property type="reaction ID" value="UER00158"/>
</dbReference>
<name>B2GI60_KOCRD</name>
<dbReference type="GO" id="GO:0050661">
    <property type="term" value="F:NADP binding"/>
    <property type="evidence" value="ECO:0007669"/>
    <property type="project" value="InterPro"/>
</dbReference>
<dbReference type="Pfam" id="PF00186">
    <property type="entry name" value="DHFR_1"/>
    <property type="match status" value="1"/>
</dbReference>
<dbReference type="PRINTS" id="PR00070">
    <property type="entry name" value="DHFR"/>
</dbReference>
<evidence type="ECO:0000256" key="3">
    <source>
        <dbReference type="ARBA" id="ARBA00012856"/>
    </source>
</evidence>
<evidence type="ECO:0000256" key="7">
    <source>
        <dbReference type="RuleBase" id="RU004474"/>
    </source>
</evidence>
<comment type="pathway">
    <text evidence="1">Cofactor biosynthesis; tetrahydrofolate biosynthesis; 5,6,7,8-tetrahydrofolate from 7,8-dihydrofolate: step 1/1.</text>
</comment>
<dbReference type="Gene3D" id="3.40.430.10">
    <property type="entry name" value="Dihydrofolate Reductase, subunit A"/>
    <property type="match status" value="1"/>
</dbReference>
<protein>
    <recommendedName>
        <fullName evidence="3">dihydrofolate reductase</fullName>
        <ecNumber evidence="3">1.5.1.3</ecNumber>
    </recommendedName>
</protein>
<dbReference type="AlphaFoldDB" id="B2GI60"/>
<evidence type="ECO:0000256" key="2">
    <source>
        <dbReference type="ARBA" id="ARBA00009539"/>
    </source>
</evidence>
<dbReference type="InterPro" id="IPR001796">
    <property type="entry name" value="DHFR_dom"/>
</dbReference>
<evidence type="ECO:0000313" key="10">
    <source>
        <dbReference type="Proteomes" id="UP000008838"/>
    </source>
</evidence>
<keyword evidence="5" id="KW-0521">NADP</keyword>
<dbReference type="eggNOG" id="COG0262">
    <property type="taxonomic scope" value="Bacteria"/>
</dbReference>
<evidence type="ECO:0000259" key="8">
    <source>
        <dbReference type="PROSITE" id="PS51330"/>
    </source>
</evidence>
<proteinExistence type="inferred from homology"/>
<evidence type="ECO:0000256" key="5">
    <source>
        <dbReference type="ARBA" id="ARBA00022857"/>
    </source>
</evidence>
<evidence type="ECO:0000256" key="6">
    <source>
        <dbReference type="ARBA" id="ARBA00023002"/>
    </source>
</evidence>
<dbReference type="SUPFAM" id="SSF53597">
    <property type="entry name" value="Dihydrofolate reductase-like"/>
    <property type="match status" value="1"/>
</dbReference>
<feature type="domain" description="DHFR" evidence="8">
    <location>
        <begin position="1"/>
        <end position="179"/>
    </location>
</feature>
<reference evidence="9 10" key="1">
    <citation type="journal article" date="2008" name="J. Bacteriol.">
        <title>Complete genome sequence of the soil actinomycete Kocuria rhizophila.</title>
        <authorList>
            <person name="Takarada H."/>
            <person name="Sekine M."/>
            <person name="Kosugi H."/>
            <person name="Matsuo Y."/>
            <person name="Fujisawa T."/>
            <person name="Omata S."/>
            <person name="Kishi E."/>
            <person name="Shimizu A."/>
            <person name="Tsukatani N."/>
            <person name="Tanikawa S."/>
            <person name="Fujita N."/>
            <person name="Harayama S."/>
        </authorList>
    </citation>
    <scope>NUCLEOTIDE SEQUENCE [LARGE SCALE GENOMIC DNA]</scope>
    <source>
        <strain evidence="10">ATCC 9341 / DSM 348 / NBRC 103217 / DC2201</strain>
    </source>
</reference>
<accession>B2GI60</accession>
<dbReference type="Proteomes" id="UP000008838">
    <property type="component" value="Chromosome"/>
</dbReference>
<dbReference type="PROSITE" id="PS00075">
    <property type="entry name" value="DHFR_1"/>
    <property type="match status" value="1"/>
</dbReference>
<dbReference type="HOGENOM" id="CLU_043966_5_0_11"/>
<sequence length="183" mass="20101">MVGAIWAQSPDGVIGVDGGIPWHLSEDLKFFARTTIGHPVIMGRRTWESFPEQFRPLPGRPNIVITSRPESVPADGERVWAVGSYAEALELAVSLLAAPGPEHEEPAREVWVIGGPGVWREAVSHRPLPLTRALVTTVDLDVTGDTHAPALDGSWSRREVAGWTEARNGTWFRIDEWTRTPVG</sequence>
<keyword evidence="10" id="KW-1185">Reference proteome</keyword>
<dbReference type="GO" id="GO:0005829">
    <property type="term" value="C:cytosol"/>
    <property type="evidence" value="ECO:0007669"/>
    <property type="project" value="TreeGrafter"/>
</dbReference>
<dbReference type="CDD" id="cd00209">
    <property type="entry name" value="DHFR"/>
    <property type="match status" value="1"/>
</dbReference>
<dbReference type="STRING" id="378753.KRH_05680"/>
<evidence type="ECO:0000256" key="4">
    <source>
        <dbReference type="ARBA" id="ARBA00022563"/>
    </source>
</evidence>
<dbReference type="KEGG" id="krh:KRH_05680"/>
<dbReference type="PANTHER" id="PTHR48069:SF3">
    <property type="entry name" value="DIHYDROFOLATE REDUCTASE"/>
    <property type="match status" value="1"/>
</dbReference>
<dbReference type="GO" id="GO:0006730">
    <property type="term" value="P:one-carbon metabolic process"/>
    <property type="evidence" value="ECO:0007669"/>
    <property type="project" value="UniProtKB-KW"/>
</dbReference>
<dbReference type="GO" id="GO:0046655">
    <property type="term" value="P:folic acid metabolic process"/>
    <property type="evidence" value="ECO:0007669"/>
    <property type="project" value="TreeGrafter"/>
</dbReference>
<gene>
    <name evidence="9" type="primary">folA</name>
    <name evidence="9" type="ordered locus">KRH_05680</name>
</gene>
<dbReference type="InterPro" id="IPR017925">
    <property type="entry name" value="DHFR_CS"/>
</dbReference>
<dbReference type="GO" id="GO:0046452">
    <property type="term" value="P:dihydrofolate metabolic process"/>
    <property type="evidence" value="ECO:0007669"/>
    <property type="project" value="TreeGrafter"/>
</dbReference>
<dbReference type="PANTHER" id="PTHR48069">
    <property type="entry name" value="DIHYDROFOLATE REDUCTASE"/>
    <property type="match status" value="1"/>
</dbReference>
<dbReference type="PROSITE" id="PS51330">
    <property type="entry name" value="DHFR_2"/>
    <property type="match status" value="1"/>
</dbReference>
<dbReference type="GO" id="GO:0004146">
    <property type="term" value="F:dihydrofolate reductase activity"/>
    <property type="evidence" value="ECO:0007669"/>
    <property type="project" value="UniProtKB-EC"/>
</dbReference>
<evidence type="ECO:0000313" key="9">
    <source>
        <dbReference type="EMBL" id="BAG28915.1"/>
    </source>
</evidence>